<feature type="compositionally biased region" description="Low complexity" evidence="8">
    <location>
        <begin position="40"/>
        <end position="57"/>
    </location>
</feature>
<proteinExistence type="predicted"/>
<dbReference type="GO" id="GO:0008270">
    <property type="term" value="F:zinc ion binding"/>
    <property type="evidence" value="ECO:0007669"/>
    <property type="project" value="UniProtKB-KW"/>
</dbReference>
<dbReference type="InterPro" id="IPR036236">
    <property type="entry name" value="Znf_C2H2_sf"/>
</dbReference>
<sequence length="390" mass="43807">MAEQRHVGDGSQQTEYSDVHTAAQNLIGLLTQSLGQIQAAQGQQQQQQQPQQPSAISRPRIEQDMARSFPGMFKKAKRKTPNPQIHLKATAWKPFAVSVYLMSQNTDTSPTPSEELGLLQAELGKWVIIISTNVNHSDVGMEEESLLLSLQTQRVIQAALSRWLPPLEEQHSIWSLFKTNCVLIHCHSQQKSLRRCQGLSVVLVKQQCHYQFCTCMSSPVVVAHRQLMMMCMADTREMEESNEPVGPLDGQFEYKKNKDGIVNKHVVVCSHCRKDFSFHRSTSSLKYHLNTKHSFVGASTSGVMPGMRQSTLTERRPLSKSTSGKLTDTIARWIAKDCRPINIVEDTGLAEILKVATSDAFYKPPSRGTVMTKINELYDAKKKTKEEDLA</sequence>
<evidence type="ECO:0000313" key="11">
    <source>
        <dbReference type="Proteomes" id="UP001059041"/>
    </source>
</evidence>
<name>A0A9W8C451_TRIRA</name>
<comment type="subcellular location">
    <subcellularLocation>
        <location evidence="1">Nucleus</location>
    </subcellularLocation>
</comment>
<dbReference type="InterPro" id="IPR052035">
    <property type="entry name" value="ZnF_BED_domain_contain"/>
</dbReference>
<evidence type="ECO:0000256" key="1">
    <source>
        <dbReference type="ARBA" id="ARBA00004123"/>
    </source>
</evidence>
<evidence type="ECO:0000256" key="8">
    <source>
        <dbReference type="SAM" id="MobiDB-lite"/>
    </source>
</evidence>
<feature type="domain" description="BED-type" evidence="9">
    <location>
        <begin position="264"/>
        <end position="294"/>
    </location>
</feature>
<keyword evidence="3" id="KW-0863">Zinc-finger</keyword>
<dbReference type="SUPFAM" id="SSF57667">
    <property type="entry name" value="beta-beta-alpha zinc fingers"/>
    <property type="match status" value="1"/>
</dbReference>
<keyword evidence="11" id="KW-1185">Reference proteome</keyword>
<keyword evidence="6" id="KW-0804">Transcription</keyword>
<evidence type="ECO:0000256" key="6">
    <source>
        <dbReference type="ARBA" id="ARBA00023163"/>
    </source>
</evidence>
<evidence type="ECO:0000256" key="3">
    <source>
        <dbReference type="ARBA" id="ARBA00022771"/>
    </source>
</evidence>
<dbReference type="PANTHER" id="PTHR46481:SF10">
    <property type="entry name" value="ZINC FINGER BED DOMAIN-CONTAINING PROTEIN 39"/>
    <property type="match status" value="1"/>
</dbReference>
<dbReference type="GO" id="GO:0003677">
    <property type="term" value="F:DNA binding"/>
    <property type="evidence" value="ECO:0007669"/>
    <property type="project" value="InterPro"/>
</dbReference>
<organism evidence="10 11">
    <name type="scientific">Triplophysa rosa</name>
    <name type="common">Cave loach</name>
    <dbReference type="NCBI Taxonomy" id="992332"/>
    <lineage>
        <taxon>Eukaryota</taxon>
        <taxon>Metazoa</taxon>
        <taxon>Chordata</taxon>
        <taxon>Craniata</taxon>
        <taxon>Vertebrata</taxon>
        <taxon>Euteleostomi</taxon>
        <taxon>Actinopterygii</taxon>
        <taxon>Neopterygii</taxon>
        <taxon>Teleostei</taxon>
        <taxon>Ostariophysi</taxon>
        <taxon>Cypriniformes</taxon>
        <taxon>Nemacheilidae</taxon>
        <taxon>Triplophysa</taxon>
    </lineage>
</organism>
<keyword evidence="5" id="KW-0805">Transcription regulation</keyword>
<dbReference type="Pfam" id="PF02892">
    <property type="entry name" value="zf-BED"/>
    <property type="match status" value="1"/>
</dbReference>
<comment type="caution">
    <text evidence="10">The sequence shown here is derived from an EMBL/GenBank/DDBJ whole genome shotgun (WGS) entry which is preliminary data.</text>
</comment>
<reference evidence="10" key="1">
    <citation type="submission" date="2021-02" db="EMBL/GenBank/DDBJ databases">
        <title>Comparative genomics reveals that relaxation of natural selection precedes convergent phenotypic evolution of cavefish.</title>
        <authorList>
            <person name="Peng Z."/>
        </authorList>
    </citation>
    <scope>NUCLEOTIDE SEQUENCE</scope>
    <source>
        <tissue evidence="10">Muscle</tissue>
    </source>
</reference>
<dbReference type="SUPFAM" id="SSF140996">
    <property type="entry name" value="Hermes dimerisation domain"/>
    <property type="match status" value="1"/>
</dbReference>
<dbReference type="GO" id="GO:0009791">
    <property type="term" value="P:post-embryonic development"/>
    <property type="evidence" value="ECO:0007669"/>
    <property type="project" value="UniProtKB-ARBA"/>
</dbReference>
<accession>A0A9W8C451</accession>
<dbReference type="Gene3D" id="1.10.10.1070">
    <property type="entry name" value="Zinc finger, BED domain-containing"/>
    <property type="match status" value="1"/>
</dbReference>
<dbReference type="AlphaFoldDB" id="A0A9W8C451"/>
<keyword evidence="4" id="KW-0862">Zinc</keyword>
<dbReference type="InterPro" id="IPR003656">
    <property type="entry name" value="Znf_BED"/>
</dbReference>
<keyword evidence="2" id="KW-0479">Metal-binding</keyword>
<evidence type="ECO:0000256" key="2">
    <source>
        <dbReference type="ARBA" id="ARBA00022723"/>
    </source>
</evidence>
<dbReference type="Proteomes" id="UP001059041">
    <property type="component" value="Linkage Group LG8"/>
</dbReference>
<evidence type="ECO:0000256" key="4">
    <source>
        <dbReference type="ARBA" id="ARBA00022833"/>
    </source>
</evidence>
<evidence type="ECO:0000256" key="7">
    <source>
        <dbReference type="ARBA" id="ARBA00023242"/>
    </source>
</evidence>
<keyword evidence="7" id="KW-0539">Nucleus</keyword>
<evidence type="ECO:0000256" key="5">
    <source>
        <dbReference type="ARBA" id="ARBA00023015"/>
    </source>
</evidence>
<protein>
    <submittedName>
        <fullName evidence="10">Zinc finger BED domain-containing protein 1-like</fullName>
    </submittedName>
</protein>
<dbReference type="PANTHER" id="PTHR46481">
    <property type="entry name" value="ZINC FINGER BED DOMAIN-CONTAINING PROTEIN 4"/>
    <property type="match status" value="1"/>
</dbReference>
<feature type="region of interest" description="Disordered" evidence="8">
    <location>
        <begin position="40"/>
        <end position="59"/>
    </location>
</feature>
<evidence type="ECO:0000313" key="10">
    <source>
        <dbReference type="EMBL" id="KAI7807100.1"/>
    </source>
</evidence>
<evidence type="ECO:0000259" key="9">
    <source>
        <dbReference type="Pfam" id="PF02892"/>
    </source>
</evidence>
<dbReference type="EMBL" id="JAFHDT010000008">
    <property type="protein sequence ID" value="KAI7807100.1"/>
    <property type="molecule type" value="Genomic_DNA"/>
</dbReference>
<gene>
    <name evidence="10" type="ORF">IRJ41_021493</name>
</gene>
<dbReference type="GO" id="GO:0005634">
    <property type="term" value="C:nucleus"/>
    <property type="evidence" value="ECO:0007669"/>
    <property type="project" value="UniProtKB-SubCell"/>
</dbReference>